<evidence type="ECO:0000256" key="3">
    <source>
        <dbReference type="ARBA" id="ARBA00022801"/>
    </source>
</evidence>
<dbReference type="PANTHER" id="PTHR22726">
    <property type="entry name" value="METALLOENDOPEPTIDASE OMA1"/>
    <property type="match status" value="1"/>
</dbReference>
<dbReference type="HOGENOM" id="CLU_029002_5_2_7"/>
<dbReference type="PANTHER" id="PTHR22726:SF1">
    <property type="entry name" value="METALLOENDOPEPTIDASE OMA1, MITOCHONDRIAL"/>
    <property type="match status" value="1"/>
</dbReference>
<sequence length="288" mass="31182">MTRNLLCACLAGLLLLSSGCKIQDLTPEQIGMISRSLTTTLKAARPISDEEEYYVGRAVAARILTTNHLVNNKKLTDYVNLVGQSVAIHSEKPFTYGGYHFAVLDSSDINAFACPGGIIFITRGMVNAVKNEDELAAVLAHEVGHINHRDGISAISQSRWTEALTVIGTDAAKTYGSQDVAKLAGLFEGSIDDVFKTLVVNGYGRSQEYAADQASLHYLAATGYEPRALKDFLDRIVKQNKGAEGGIMKTHPATSDRIENVLTNMPEQKGDPALVQLRNRRFAAAVGK</sequence>
<dbReference type="GO" id="GO:0046872">
    <property type="term" value="F:metal ion binding"/>
    <property type="evidence" value="ECO:0007669"/>
    <property type="project" value="UniProtKB-KW"/>
</dbReference>
<gene>
    <name evidence="9" type="ordered locus">Gura_0670</name>
</gene>
<dbReference type="InterPro" id="IPR051156">
    <property type="entry name" value="Mito/Outer_Membr_Metalloprot"/>
</dbReference>
<dbReference type="GO" id="GO:0051603">
    <property type="term" value="P:proteolysis involved in protein catabolic process"/>
    <property type="evidence" value="ECO:0007669"/>
    <property type="project" value="TreeGrafter"/>
</dbReference>
<keyword evidence="1 6" id="KW-0645">Protease</keyword>
<accession>A5GC10</accession>
<comment type="cofactor">
    <cofactor evidence="6">
        <name>Zn(2+)</name>
        <dbReference type="ChEBI" id="CHEBI:29105"/>
    </cofactor>
    <text evidence="6">Binds 1 zinc ion per subunit.</text>
</comment>
<dbReference type="Gene3D" id="3.30.2010.10">
    <property type="entry name" value="Metalloproteases ('zincins'), catalytic domain"/>
    <property type="match status" value="1"/>
</dbReference>
<keyword evidence="2" id="KW-0479">Metal-binding</keyword>
<dbReference type="RefSeq" id="WP_011937606.1">
    <property type="nucleotide sequence ID" value="NC_009483.1"/>
</dbReference>
<proteinExistence type="inferred from homology"/>
<dbReference type="STRING" id="351605.Gura_0670"/>
<dbReference type="KEGG" id="gur:Gura_0670"/>
<feature type="chain" id="PRO_5002681578" evidence="7">
    <location>
        <begin position="23"/>
        <end position="288"/>
    </location>
</feature>
<evidence type="ECO:0000256" key="5">
    <source>
        <dbReference type="ARBA" id="ARBA00023049"/>
    </source>
</evidence>
<evidence type="ECO:0000256" key="4">
    <source>
        <dbReference type="ARBA" id="ARBA00022833"/>
    </source>
</evidence>
<organism evidence="9 10">
    <name type="scientific">Geotalea uraniireducens (strain Rf4)</name>
    <name type="common">Geobacter uraniireducens</name>
    <dbReference type="NCBI Taxonomy" id="351605"/>
    <lineage>
        <taxon>Bacteria</taxon>
        <taxon>Pseudomonadati</taxon>
        <taxon>Thermodesulfobacteriota</taxon>
        <taxon>Desulfuromonadia</taxon>
        <taxon>Geobacterales</taxon>
        <taxon>Geobacteraceae</taxon>
        <taxon>Geotalea</taxon>
    </lineage>
</organism>
<comment type="similarity">
    <text evidence="6">Belongs to the peptidase M48 family.</text>
</comment>
<dbReference type="GO" id="GO:0016020">
    <property type="term" value="C:membrane"/>
    <property type="evidence" value="ECO:0007669"/>
    <property type="project" value="TreeGrafter"/>
</dbReference>
<dbReference type="Pfam" id="PF01435">
    <property type="entry name" value="Peptidase_M48"/>
    <property type="match status" value="1"/>
</dbReference>
<dbReference type="EMBL" id="CP000698">
    <property type="protein sequence ID" value="ABQ24882.1"/>
    <property type="molecule type" value="Genomic_DNA"/>
</dbReference>
<feature type="domain" description="Peptidase M48" evidence="8">
    <location>
        <begin position="77"/>
        <end position="261"/>
    </location>
</feature>
<dbReference type="OrthoDB" id="9810445at2"/>
<evidence type="ECO:0000313" key="10">
    <source>
        <dbReference type="Proteomes" id="UP000006695"/>
    </source>
</evidence>
<name>A5GC10_GEOUR</name>
<reference evidence="9 10" key="1">
    <citation type="submission" date="2007-05" db="EMBL/GenBank/DDBJ databases">
        <title>Complete sequence of Geobacter uraniireducens Rf4.</title>
        <authorList>
            <consortium name="US DOE Joint Genome Institute"/>
            <person name="Copeland A."/>
            <person name="Lucas S."/>
            <person name="Lapidus A."/>
            <person name="Barry K."/>
            <person name="Detter J.C."/>
            <person name="Glavina del Rio T."/>
            <person name="Hammon N."/>
            <person name="Israni S."/>
            <person name="Dalin E."/>
            <person name="Tice H."/>
            <person name="Pitluck S."/>
            <person name="Chertkov O."/>
            <person name="Brettin T."/>
            <person name="Bruce D."/>
            <person name="Han C."/>
            <person name="Schmutz J."/>
            <person name="Larimer F."/>
            <person name="Land M."/>
            <person name="Hauser L."/>
            <person name="Kyrpides N."/>
            <person name="Mikhailova N."/>
            <person name="Shelobolina E."/>
            <person name="Aklujkar M."/>
            <person name="Lovley D."/>
            <person name="Richardson P."/>
        </authorList>
    </citation>
    <scope>NUCLEOTIDE SEQUENCE [LARGE SCALE GENOMIC DNA]</scope>
    <source>
        <strain evidence="9 10">Rf4</strain>
    </source>
</reference>
<dbReference type="GO" id="GO:0004222">
    <property type="term" value="F:metalloendopeptidase activity"/>
    <property type="evidence" value="ECO:0007669"/>
    <property type="project" value="InterPro"/>
</dbReference>
<keyword evidence="5 6" id="KW-0482">Metalloprotease</keyword>
<dbReference type="InterPro" id="IPR001915">
    <property type="entry name" value="Peptidase_M48"/>
</dbReference>
<evidence type="ECO:0000256" key="6">
    <source>
        <dbReference type="RuleBase" id="RU003983"/>
    </source>
</evidence>
<evidence type="ECO:0000256" key="7">
    <source>
        <dbReference type="SAM" id="SignalP"/>
    </source>
</evidence>
<keyword evidence="10" id="KW-1185">Reference proteome</keyword>
<keyword evidence="4 6" id="KW-0862">Zinc</keyword>
<keyword evidence="7" id="KW-0732">Signal</keyword>
<dbReference type="PROSITE" id="PS51257">
    <property type="entry name" value="PROKAR_LIPOPROTEIN"/>
    <property type="match status" value="1"/>
</dbReference>
<feature type="signal peptide" evidence="7">
    <location>
        <begin position="1"/>
        <end position="22"/>
    </location>
</feature>
<keyword evidence="3 6" id="KW-0378">Hydrolase</keyword>
<evidence type="ECO:0000256" key="1">
    <source>
        <dbReference type="ARBA" id="ARBA00022670"/>
    </source>
</evidence>
<protein>
    <submittedName>
        <fullName evidence="9">Peptidase M48, Ste24p</fullName>
    </submittedName>
</protein>
<dbReference type="AlphaFoldDB" id="A5GC10"/>
<evidence type="ECO:0000259" key="8">
    <source>
        <dbReference type="Pfam" id="PF01435"/>
    </source>
</evidence>
<evidence type="ECO:0000313" key="9">
    <source>
        <dbReference type="EMBL" id="ABQ24882.1"/>
    </source>
</evidence>
<evidence type="ECO:0000256" key="2">
    <source>
        <dbReference type="ARBA" id="ARBA00022723"/>
    </source>
</evidence>
<dbReference type="Proteomes" id="UP000006695">
    <property type="component" value="Chromosome"/>
</dbReference>